<organism evidence="1 2">
    <name type="scientific">Methanorbis rubei</name>
    <dbReference type="NCBI Taxonomy" id="3028300"/>
    <lineage>
        <taxon>Archaea</taxon>
        <taxon>Methanobacteriati</taxon>
        <taxon>Methanobacteriota</taxon>
        <taxon>Stenosarchaea group</taxon>
        <taxon>Methanomicrobia</taxon>
        <taxon>Methanomicrobiales</taxon>
        <taxon>Methanocorpusculaceae</taxon>
        <taxon>Methanorbis</taxon>
    </lineage>
</organism>
<evidence type="ECO:0000313" key="2">
    <source>
        <dbReference type="Proteomes" id="UP001283212"/>
    </source>
</evidence>
<gene>
    <name evidence="1" type="ORF">McpCs1_14850</name>
</gene>
<evidence type="ECO:0000313" key="1">
    <source>
        <dbReference type="EMBL" id="MDV0444089.1"/>
    </source>
</evidence>
<reference evidence="1 2" key="1">
    <citation type="submission" date="2023-06" db="EMBL/GenBank/DDBJ databases">
        <title>Genome sequence of Methancorpusculaceae sp. Cs1.</title>
        <authorList>
            <person name="Protasov E."/>
            <person name="Platt K."/>
            <person name="Poehlein A."/>
            <person name="Daniel R."/>
            <person name="Brune A."/>
        </authorList>
    </citation>
    <scope>NUCLEOTIDE SEQUENCE [LARGE SCALE GENOMIC DNA]</scope>
    <source>
        <strain evidence="1 2">Cs1</strain>
    </source>
</reference>
<name>A0AAE4MH11_9EURY</name>
<dbReference type="Proteomes" id="UP001283212">
    <property type="component" value="Unassembled WGS sequence"/>
</dbReference>
<dbReference type="EMBL" id="JAWDKB010000006">
    <property type="protein sequence ID" value="MDV0444089.1"/>
    <property type="molecule type" value="Genomic_DNA"/>
</dbReference>
<dbReference type="AlphaFoldDB" id="A0AAE4MH11"/>
<sequence length="52" mass="5957">MTIAEDICAKCEYAHKLYTHHCGLNVIEDYVYCEVDGTVKHSSECTCLEEEE</sequence>
<protein>
    <submittedName>
        <fullName evidence="1">Uncharacterized protein</fullName>
    </submittedName>
</protein>
<comment type="caution">
    <text evidence="1">The sequence shown here is derived from an EMBL/GenBank/DDBJ whole genome shotgun (WGS) entry which is preliminary data.</text>
</comment>
<proteinExistence type="predicted"/>
<dbReference type="RefSeq" id="WP_338096594.1">
    <property type="nucleotide sequence ID" value="NZ_JAWDKB010000006.1"/>
</dbReference>
<accession>A0AAE4MH11</accession>
<keyword evidence="2" id="KW-1185">Reference proteome</keyword>